<sequence length="219" mass="24094">MMLCSSVRTRIQTWLRDYDQLQSFAVFLLYLQIGFALVGSLGAMYNGVSLVNLAIALFALVAIQSGSQSLGRTYALLLLSAILLDFVWFLLFSYDIWISSSFVWIQMYRLGVSHVESAVSREGDFDLRNSFLTPTTPAVCRQSSDSEDPLGGSIYDPAYYYSLFEVGQNDKLSHEGGNVGDKDGDSSSQVDTCTLKLSLGNAFQATMDDNTADHSPNLA</sequence>
<evidence type="ECO:0000313" key="3">
    <source>
        <dbReference type="Proteomes" id="UP001443914"/>
    </source>
</evidence>
<keyword evidence="1" id="KW-0472">Membrane</keyword>
<evidence type="ECO:0000256" key="1">
    <source>
        <dbReference type="SAM" id="Phobius"/>
    </source>
</evidence>
<feature type="transmembrane region" description="Helical" evidence="1">
    <location>
        <begin position="75"/>
        <end position="97"/>
    </location>
</feature>
<dbReference type="AlphaFoldDB" id="A0AAW1NFB5"/>
<dbReference type="Proteomes" id="UP001443914">
    <property type="component" value="Unassembled WGS sequence"/>
</dbReference>
<keyword evidence="3" id="KW-1185">Reference proteome</keyword>
<keyword evidence="1" id="KW-0812">Transmembrane</keyword>
<name>A0AAW1NFB5_SAPOF</name>
<accession>A0AAW1NFB5</accession>
<gene>
    <name evidence="2" type="ORF">RND81_01G144700</name>
</gene>
<evidence type="ECO:0000313" key="2">
    <source>
        <dbReference type="EMBL" id="KAK9757162.1"/>
    </source>
</evidence>
<organism evidence="2 3">
    <name type="scientific">Saponaria officinalis</name>
    <name type="common">Common soapwort</name>
    <name type="synonym">Lychnis saponaria</name>
    <dbReference type="NCBI Taxonomy" id="3572"/>
    <lineage>
        <taxon>Eukaryota</taxon>
        <taxon>Viridiplantae</taxon>
        <taxon>Streptophyta</taxon>
        <taxon>Embryophyta</taxon>
        <taxon>Tracheophyta</taxon>
        <taxon>Spermatophyta</taxon>
        <taxon>Magnoliopsida</taxon>
        <taxon>eudicotyledons</taxon>
        <taxon>Gunneridae</taxon>
        <taxon>Pentapetalae</taxon>
        <taxon>Caryophyllales</taxon>
        <taxon>Caryophyllaceae</taxon>
        <taxon>Caryophylleae</taxon>
        <taxon>Saponaria</taxon>
    </lineage>
</organism>
<protein>
    <submittedName>
        <fullName evidence="2">Uncharacterized protein</fullName>
    </submittedName>
</protein>
<feature type="transmembrane region" description="Helical" evidence="1">
    <location>
        <begin position="21"/>
        <end position="38"/>
    </location>
</feature>
<comment type="caution">
    <text evidence="2">The sequence shown here is derived from an EMBL/GenBank/DDBJ whole genome shotgun (WGS) entry which is preliminary data.</text>
</comment>
<proteinExistence type="predicted"/>
<feature type="transmembrane region" description="Helical" evidence="1">
    <location>
        <begin position="44"/>
        <end position="63"/>
    </location>
</feature>
<dbReference type="EMBL" id="JBDFQZ010000001">
    <property type="protein sequence ID" value="KAK9757162.1"/>
    <property type="molecule type" value="Genomic_DNA"/>
</dbReference>
<dbReference type="PANTHER" id="PTHR35471:SF1">
    <property type="entry name" value="OS07G0223700 PROTEIN"/>
    <property type="match status" value="1"/>
</dbReference>
<reference evidence="2" key="1">
    <citation type="submission" date="2024-03" db="EMBL/GenBank/DDBJ databases">
        <title>WGS assembly of Saponaria officinalis var. Norfolk2.</title>
        <authorList>
            <person name="Jenkins J."/>
            <person name="Shu S."/>
            <person name="Grimwood J."/>
            <person name="Barry K."/>
            <person name="Goodstein D."/>
            <person name="Schmutz J."/>
            <person name="Leebens-Mack J."/>
            <person name="Osbourn A."/>
        </authorList>
    </citation>
    <scope>NUCLEOTIDE SEQUENCE [LARGE SCALE GENOMIC DNA]</scope>
    <source>
        <strain evidence="2">JIC</strain>
    </source>
</reference>
<dbReference type="PANTHER" id="PTHR35471">
    <property type="entry name" value="OS07G0223700 PROTEIN"/>
    <property type="match status" value="1"/>
</dbReference>
<keyword evidence="1" id="KW-1133">Transmembrane helix</keyword>